<dbReference type="Proteomes" id="UP000632498">
    <property type="component" value="Unassembled WGS sequence"/>
</dbReference>
<keyword evidence="3" id="KW-0813">Transport</keyword>
<feature type="domain" description="Leucine-binding protein" evidence="5">
    <location>
        <begin position="33"/>
        <end position="355"/>
    </location>
</feature>
<reference evidence="6" key="2">
    <citation type="submission" date="2020-09" db="EMBL/GenBank/DDBJ databases">
        <authorList>
            <person name="Sun Q."/>
            <person name="Zhou Y."/>
        </authorList>
    </citation>
    <scope>NUCLEOTIDE SEQUENCE</scope>
    <source>
        <strain evidence="6">CGMCC 1.15254</strain>
    </source>
</reference>
<dbReference type="SUPFAM" id="SSF53822">
    <property type="entry name" value="Periplasmic binding protein-like I"/>
    <property type="match status" value="1"/>
</dbReference>
<keyword evidence="2 4" id="KW-0732">Signal</keyword>
<dbReference type="EMBL" id="BMHV01000005">
    <property type="protein sequence ID" value="GGF58330.1"/>
    <property type="molecule type" value="Genomic_DNA"/>
</dbReference>
<feature type="chain" id="PRO_5038104747" evidence="4">
    <location>
        <begin position="29"/>
        <end position="394"/>
    </location>
</feature>
<dbReference type="AlphaFoldDB" id="A0A917BTP2"/>
<accession>A0A917BTP2</accession>
<evidence type="ECO:0000313" key="7">
    <source>
        <dbReference type="Proteomes" id="UP000632498"/>
    </source>
</evidence>
<keyword evidence="7" id="KW-1185">Reference proteome</keyword>
<name>A0A917BTP2_9PROT</name>
<evidence type="ECO:0000313" key="6">
    <source>
        <dbReference type="EMBL" id="GGF58330.1"/>
    </source>
</evidence>
<feature type="signal peptide" evidence="4">
    <location>
        <begin position="1"/>
        <end position="28"/>
    </location>
</feature>
<dbReference type="InterPro" id="IPR028081">
    <property type="entry name" value="Leu-bd"/>
</dbReference>
<comment type="caution">
    <text evidence="6">The sequence shown here is derived from an EMBL/GenBank/DDBJ whole genome shotgun (WGS) entry which is preliminary data.</text>
</comment>
<dbReference type="Pfam" id="PF13458">
    <property type="entry name" value="Peripla_BP_6"/>
    <property type="match status" value="1"/>
</dbReference>
<comment type="similarity">
    <text evidence="1">Belongs to the leucine-binding protein family.</text>
</comment>
<reference evidence="6" key="1">
    <citation type="journal article" date="2014" name="Int. J. Syst. Evol. Microbiol.">
        <title>Complete genome sequence of Corynebacterium casei LMG S-19264T (=DSM 44701T), isolated from a smear-ripened cheese.</title>
        <authorList>
            <consortium name="US DOE Joint Genome Institute (JGI-PGF)"/>
            <person name="Walter F."/>
            <person name="Albersmeier A."/>
            <person name="Kalinowski J."/>
            <person name="Ruckert C."/>
        </authorList>
    </citation>
    <scope>NUCLEOTIDE SEQUENCE</scope>
    <source>
        <strain evidence="6">CGMCC 1.15254</strain>
    </source>
</reference>
<gene>
    <name evidence="6" type="ORF">GCM10011332_09880</name>
</gene>
<keyword evidence="3" id="KW-0029">Amino-acid transport</keyword>
<organism evidence="6 7">
    <name type="scientific">Terasakiella brassicae</name>
    <dbReference type="NCBI Taxonomy" id="1634917"/>
    <lineage>
        <taxon>Bacteria</taxon>
        <taxon>Pseudomonadati</taxon>
        <taxon>Pseudomonadota</taxon>
        <taxon>Alphaproteobacteria</taxon>
        <taxon>Rhodospirillales</taxon>
        <taxon>Terasakiellaceae</taxon>
        <taxon>Terasakiella</taxon>
    </lineage>
</organism>
<dbReference type="PANTHER" id="PTHR30483">
    <property type="entry name" value="LEUCINE-SPECIFIC-BINDING PROTEIN"/>
    <property type="match status" value="1"/>
</dbReference>
<dbReference type="InterPro" id="IPR051010">
    <property type="entry name" value="BCAA_transport"/>
</dbReference>
<evidence type="ECO:0000256" key="4">
    <source>
        <dbReference type="SAM" id="SignalP"/>
    </source>
</evidence>
<evidence type="ECO:0000259" key="5">
    <source>
        <dbReference type="Pfam" id="PF13458"/>
    </source>
</evidence>
<dbReference type="PANTHER" id="PTHR30483:SF6">
    <property type="entry name" value="PERIPLASMIC BINDING PROTEIN OF ABC TRANSPORTER FOR NATURAL AMINO ACIDS"/>
    <property type="match status" value="1"/>
</dbReference>
<sequence length="394" mass="42748">MKFLGLSGFIGCALGLALGVGFSAPAHSANFVIGEHTPLSGKLARVGTGSHRGVMTGIKVLNDKYAGQHTFELKTIDDESSPAKAVSAVEKLASEGVIAFSGGYASGVIGPASEAANKANIPYITFGGVATALSQRGHEGFFRINSAAGYGKALVGLVDEMALKSVSIAYSNKEATHKMAGYIEKKLNEKGLKVSTHEYDAHVKDFKSIVNKIKLRDRSEAIVMVGYESEYVGILRAAKLLKPDVKAMIGVWSLATGKMAKEFPDLMENVYGTAMLPFPVSFNSPKQKLFYEAFKTNFKDEPSYLEQFGYVQTRLLGEAIVRAFDKNELNLKGIADELRKTDEETISGRVRFDEHGDNPEFVQRVGQHQKGKIPLVWPASSKTGEKVFPGTPWQ</sequence>
<dbReference type="RefSeq" id="WP_188662293.1">
    <property type="nucleotide sequence ID" value="NZ_BMHV01000005.1"/>
</dbReference>
<evidence type="ECO:0000256" key="2">
    <source>
        <dbReference type="ARBA" id="ARBA00022729"/>
    </source>
</evidence>
<dbReference type="Gene3D" id="3.40.50.2300">
    <property type="match status" value="2"/>
</dbReference>
<proteinExistence type="inferred from homology"/>
<evidence type="ECO:0000256" key="3">
    <source>
        <dbReference type="ARBA" id="ARBA00022970"/>
    </source>
</evidence>
<dbReference type="InterPro" id="IPR028082">
    <property type="entry name" value="Peripla_BP_I"/>
</dbReference>
<evidence type="ECO:0000256" key="1">
    <source>
        <dbReference type="ARBA" id="ARBA00010062"/>
    </source>
</evidence>
<protein>
    <submittedName>
        <fullName evidence="6">Branched chain amino acid ABC transporter substrate-binding protein</fullName>
    </submittedName>
</protein>
<dbReference type="GO" id="GO:0006865">
    <property type="term" value="P:amino acid transport"/>
    <property type="evidence" value="ECO:0007669"/>
    <property type="project" value="UniProtKB-KW"/>
</dbReference>